<dbReference type="InterPro" id="IPR036291">
    <property type="entry name" value="NAD(P)-bd_dom_sf"/>
</dbReference>
<evidence type="ECO:0000313" key="2">
    <source>
        <dbReference type="Proteomes" id="UP001501842"/>
    </source>
</evidence>
<name>A0ABP6GG66_9ACTN</name>
<protein>
    <recommendedName>
        <fullName evidence="3">Enoyl-ACP reductase-like protein</fullName>
    </recommendedName>
</protein>
<dbReference type="SUPFAM" id="SSF51735">
    <property type="entry name" value="NAD(P)-binding Rossmann-fold domains"/>
    <property type="match status" value="1"/>
</dbReference>
<dbReference type="Gene3D" id="3.40.50.720">
    <property type="entry name" value="NAD(P)-binding Rossmann-like Domain"/>
    <property type="match status" value="1"/>
</dbReference>
<organism evidence="1 2">
    <name type="scientific">Actinocorallia aurantiaca</name>
    <dbReference type="NCBI Taxonomy" id="46204"/>
    <lineage>
        <taxon>Bacteria</taxon>
        <taxon>Bacillati</taxon>
        <taxon>Actinomycetota</taxon>
        <taxon>Actinomycetes</taxon>
        <taxon>Streptosporangiales</taxon>
        <taxon>Thermomonosporaceae</taxon>
        <taxon>Actinocorallia</taxon>
    </lineage>
</organism>
<gene>
    <name evidence="1" type="ORF">GCM10010439_17650</name>
</gene>
<sequence>MGETRAEGRKVFTDNPSYGVAMGRVLTDPAISEPEDTADTVLFLASDESRTITGDQGAAKV</sequence>
<keyword evidence="2" id="KW-1185">Reference proteome</keyword>
<proteinExistence type="predicted"/>
<dbReference type="Proteomes" id="UP001501842">
    <property type="component" value="Unassembled WGS sequence"/>
</dbReference>
<evidence type="ECO:0000313" key="1">
    <source>
        <dbReference type="EMBL" id="GAA2723127.1"/>
    </source>
</evidence>
<dbReference type="EMBL" id="BAAATZ010000006">
    <property type="protein sequence ID" value="GAA2723127.1"/>
    <property type="molecule type" value="Genomic_DNA"/>
</dbReference>
<reference evidence="2" key="1">
    <citation type="journal article" date="2019" name="Int. J. Syst. Evol. Microbiol.">
        <title>The Global Catalogue of Microorganisms (GCM) 10K type strain sequencing project: providing services to taxonomists for standard genome sequencing and annotation.</title>
        <authorList>
            <consortium name="The Broad Institute Genomics Platform"/>
            <consortium name="The Broad Institute Genome Sequencing Center for Infectious Disease"/>
            <person name="Wu L."/>
            <person name="Ma J."/>
        </authorList>
    </citation>
    <scope>NUCLEOTIDE SEQUENCE [LARGE SCALE GENOMIC DNA]</scope>
    <source>
        <strain evidence="2">JCM 8201</strain>
    </source>
</reference>
<evidence type="ECO:0008006" key="3">
    <source>
        <dbReference type="Google" id="ProtNLM"/>
    </source>
</evidence>
<comment type="caution">
    <text evidence="1">The sequence shown here is derived from an EMBL/GenBank/DDBJ whole genome shotgun (WGS) entry which is preliminary data.</text>
</comment>
<accession>A0ABP6GG66</accession>